<feature type="region of interest" description="Disordered" evidence="6">
    <location>
        <begin position="747"/>
        <end position="774"/>
    </location>
</feature>
<keyword evidence="3 5" id="KW-0863">Zinc-finger</keyword>
<dbReference type="AlphaFoldDB" id="A0A6H5IH96"/>
<evidence type="ECO:0000256" key="5">
    <source>
        <dbReference type="PROSITE-ProRule" id="PRU00042"/>
    </source>
</evidence>
<keyword evidence="4" id="KW-0862">Zinc</keyword>
<dbReference type="Gene3D" id="3.30.160.60">
    <property type="entry name" value="Classic Zinc Finger"/>
    <property type="match status" value="6"/>
</dbReference>
<dbReference type="PROSITE" id="PS50157">
    <property type="entry name" value="ZINC_FINGER_C2H2_2"/>
    <property type="match status" value="7"/>
</dbReference>
<feature type="domain" description="C2H2-type" evidence="7">
    <location>
        <begin position="524"/>
        <end position="552"/>
    </location>
</feature>
<dbReference type="Pfam" id="PF00096">
    <property type="entry name" value="zf-C2H2"/>
    <property type="match status" value="5"/>
</dbReference>
<dbReference type="PROSITE" id="PS00028">
    <property type="entry name" value="ZINC_FINGER_C2H2_1"/>
    <property type="match status" value="7"/>
</dbReference>
<dbReference type="SUPFAM" id="SSF57667">
    <property type="entry name" value="beta-beta-alpha zinc fingers"/>
    <property type="match status" value="4"/>
</dbReference>
<reference evidence="8 9" key="1">
    <citation type="submission" date="2020-02" db="EMBL/GenBank/DDBJ databases">
        <authorList>
            <person name="Ferguson B K."/>
        </authorList>
    </citation>
    <scope>NUCLEOTIDE SEQUENCE [LARGE SCALE GENOMIC DNA]</scope>
</reference>
<accession>A0A6H5IH96</accession>
<feature type="domain" description="C2H2-type" evidence="7">
    <location>
        <begin position="553"/>
        <end position="581"/>
    </location>
</feature>
<evidence type="ECO:0000256" key="6">
    <source>
        <dbReference type="SAM" id="MobiDB-lite"/>
    </source>
</evidence>
<feature type="domain" description="C2H2-type" evidence="7">
    <location>
        <begin position="611"/>
        <end position="639"/>
    </location>
</feature>
<protein>
    <recommendedName>
        <fullName evidence="7">C2H2-type domain-containing protein</fullName>
    </recommendedName>
</protein>
<dbReference type="InterPro" id="IPR036236">
    <property type="entry name" value="Znf_C2H2_sf"/>
</dbReference>
<evidence type="ECO:0000313" key="9">
    <source>
        <dbReference type="Proteomes" id="UP000479190"/>
    </source>
</evidence>
<proteinExistence type="predicted"/>
<keyword evidence="1" id="KW-0479">Metal-binding</keyword>
<dbReference type="PANTHER" id="PTHR24409:SF295">
    <property type="entry name" value="AZ2-RELATED"/>
    <property type="match status" value="1"/>
</dbReference>
<organism evidence="8 9">
    <name type="scientific">Trichogramma brassicae</name>
    <dbReference type="NCBI Taxonomy" id="86971"/>
    <lineage>
        <taxon>Eukaryota</taxon>
        <taxon>Metazoa</taxon>
        <taxon>Ecdysozoa</taxon>
        <taxon>Arthropoda</taxon>
        <taxon>Hexapoda</taxon>
        <taxon>Insecta</taxon>
        <taxon>Pterygota</taxon>
        <taxon>Neoptera</taxon>
        <taxon>Endopterygota</taxon>
        <taxon>Hymenoptera</taxon>
        <taxon>Apocrita</taxon>
        <taxon>Proctotrupomorpha</taxon>
        <taxon>Chalcidoidea</taxon>
        <taxon>Trichogrammatidae</taxon>
        <taxon>Trichogramma</taxon>
    </lineage>
</organism>
<name>A0A6H5IH96_9HYME</name>
<feature type="domain" description="C2H2-type" evidence="7">
    <location>
        <begin position="582"/>
        <end position="610"/>
    </location>
</feature>
<dbReference type="Proteomes" id="UP000479190">
    <property type="component" value="Unassembled WGS sequence"/>
</dbReference>
<sequence length="863" mass="99366">MPSTSRRRRHDQQDEATMTTFEINAKRARILEWNQEVLAAARQISMDEVKQPRLAALAELPSMVEQQREATLMPWRIPESPPSTITISDDYSLVSDTSLTEYIVVDIKQRIAAELRRQRRRRVRTKSTSELDSDSTIHATDESSKATRSSNSGYTSDSAPDFLRRTHCLSIGNWGDERETDVGCAAKNDAISIVIIYIYPRAYSPQKLGRICCCCRRASSGNAAIGGSAASVHGTDTPLGSRRRERRVSRAMHECDNLCIRREFFTKRKALVLGYDVGEYNPWTMYIERARERERERNSRPLQQSLSKVNFEWEKKKKKEKKNVADDSGAGIRERDRFLEPDGSGRRCQCHYAGVSICSRALCIPRAIYVRYTPSIHTYTEEWLYIVYNGAGKSERGREMEKPNLKKKEIARLCIHEYTREKEKNSSVYVRTVHRYQPSPRDGKYLYVKICKWQTQNKCINRRIYVRRTARHTCTITAYIEEVDDRRKKKFANVSSHGVVSGPHCGERDPKTHLNAVNDRSKPFECEICHKSFGLKGYLKSHINAVHNRNKPFECEICHKSFGYKGDLKKHINTVHYRSKPFECDTCGISFGLKGYLTSHISVVHNRTKTFECEICHKSFGCRSKLEVHVNAVHYKSKPFECGTCGKSFGLKGYLTSHISVVHNRTKPFECEICQKSFGYRSKLEVHVNAVHNRSKPFECEICHKSFGYRNILEVHVNTVHDRSKPFECEICHKFFGLKALESSNIRQQQQQQWRQQHHRPRAQLRGARAPTRRKGHPLFSSLPSFVPLPLTIFTLGERELSLKRGQALSSHATIVHETLALRARLPQTDLPYRECYNDRLTRFCCEGGPSNLCLVAASAIRW</sequence>
<dbReference type="SMART" id="SM00355">
    <property type="entry name" value="ZnF_C2H2"/>
    <property type="match status" value="7"/>
</dbReference>
<feature type="compositionally biased region" description="Polar residues" evidence="6">
    <location>
        <begin position="146"/>
        <end position="158"/>
    </location>
</feature>
<dbReference type="GO" id="GO:0000977">
    <property type="term" value="F:RNA polymerase II transcription regulatory region sequence-specific DNA binding"/>
    <property type="evidence" value="ECO:0007669"/>
    <property type="project" value="TreeGrafter"/>
</dbReference>
<feature type="compositionally biased region" description="Polar residues" evidence="6">
    <location>
        <begin position="126"/>
        <end position="138"/>
    </location>
</feature>
<evidence type="ECO:0000256" key="1">
    <source>
        <dbReference type="ARBA" id="ARBA00022723"/>
    </source>
</evidence>
<dbReference type="PANTHER" id="PTHR24409">
    <property type="entry name" value="ZINC FINGER PROTEIN 142"/>
    <property type="match status" value="1"/>
</dbReference>
<gene>
    <name evidence="8" type="ORF">TBRA_LOCUS7017</name>
</gene>
<dbReference type="GO" id="GO:0000981">
    <property type="term" value="F:DNA-binding transcription factor activity, RNA polymerase II-specific"/>
    <property type="evidence" value="ECO:0007669"/>
    <property type="project" value="TreeGrafter"/>
</dbReference>
<evidence type="ECO:0000256" key="4">
    <source>
        <dbReference type="ARBA" id="ARBA00022833"/>
    </source>
</evidence>
<dbReference type="FunFam" id="3.30.160.60:FF:000100">
    <property type="entry name" value="Zinc finger 45-like"/>
    <property type="match status" value="3"/>
</dbReference>
<feature type="region of interest" description="Disordered" evidence="6">
    <location>
        <begin position="226"/>
        <end position="245"/>
    </location>
</feature>
<evidence type="ECO:0000256" key="2">
    <source>
        <dbReference type="ARBA" id="ARBA00022737"/>
    </source>
</evidence>
<evidence type="ECO:0000313" key="8">
    <source>
        <dbReference type="EMBL" id="CAB0035119.1"/>
    </source>
</evidence>
<keyword evidence="2" id="KW-0677">Repeat</keyword>
<evidence type="ECO:0000259" key="7">
    <source>
        <dbReference type="PROSITE" id="PS50157"/>
    </source>
</evidence>
<dbReference type="GO" id="GO:0008270">
    <property type="term" value="F:zinc ion binding"/>
    <property type="evidence" value="ECO:0007669"/>
    <property type="project" value="UniProtKB-KW"/>
</dbReference>
<feature type="domain" description="C2H2-type" evidence="7">
    <location>
        <begin position="640"/>
        <end position="668"/>
    </location>
</feature>
<dbReference type="InterPro" id="IPR013087">
    <property type="entry name" value="Znf_C2H2_type"/>
</dbReference>
<keyword evidence="9" id="KW-1185">Reference proteome</keyword>
<feature type="domain" description="C2H2-type" evidence="7">
    <location>
        <begin position="698"/>
        <end position="726"/>
    </location>
</feature>
<evidence type="ECO:0000256" key="3">
    <source>
        <dbReference type="ARBA" id="ARBA00022771"/>
    </source>
</evidence>
<feature type="region of interest" description="Disordered" evidence="6">
    <location>
        <begin position="118"/>
        <end position="158"/>
    </location>
</feature>
<dbReference type="GO" id="GO:0005634">
    <property type="term" value="C:nucleus"/>
    <property type="evidence" value="ECO:0007669"/>
    <property type="project" value="TreeGrafter"/>
</dbReference>
<feature type="domain" description="C2H2-type" evidence="7">
    <location>
        <begin position="669"/>
        <end position="697"/>
    </location>
</feature>
<dbReference type="OrthoDB" id="1095242at2759"/>
<dbReference type="EMBL" id="CADCXV010000771">
    <property type="protein sequence ID" value="CAB0035119.1"/>
    <property type="molecule type" value="Genomic_DNA"/>
</dbReference>